<keyword evidence="1" id="KW-0472">Membrane</keyword>
<dbReference type="Proteomes" id="UP000185003">
    <property type="component" value="Unassembled WGS sequence"/>
</dbReference>
<dbReference type="STRING" id="536979.SAMN04488055_2542"/>
<keyword evidence="3" id="KW-1185">Reference proteome</keyword>
<dbReference type="InterPro" id="IPR025250">
    <property type="entry name" value="DUF4199"/>
</dbReference>
<feature type="transmembrane region" description="Helical" evidence="1">
    <location>
        <begin position="38"/>
        <end position="58"/>
    </location>
</feature>
<dbReference type="OrthoDB" id="5766000at2"/>
<evidence type="ECO:0000313" key="2">
    <source>
        <dbReference type="EMBL" id="SIO01721.1"/>
    </source>
</evidence>
<feature type="transmembrane region" description="Helical" evidence="1">
    <location>
        <begin position="129"/>
        <end position="151"/>
    </location>
</feature>
<keyword evidence="1" id="KW-0812">Transmembrane</keyword>
<keyword evidence="1" id="KW-1133">Transmembrane helix</keyword>
<dbReference type="AlphaFoldDB" id="A0A1N6G2P2"/>
<proteinExistence type="predicted"/>
<accession>A0A1N6G2P2</accession>
<name>A0A1N6G2P2_9BACT</name>
<organism evidence="2 3">
    <name type="scientific">Chitinophaga niabensis</name>
    <dbReference type="NCBI Taxonomy" id="536979"/>
    <lineage>
        <taxon>Bacteria</taxon>
        <taxon>Pseudomonadati</taxon>
        <taxon>Bacteroidota</taxon>
        <taxon>Chitinophagia</taxon>
        <taxon>Chitinophagales</taxon>
        <taxon>Chitinophagaceae</taxon>
        <taxon>Chitinophaga</taxon>
    </lineage>
</organism>
<evidence type="ECO:0000313" key="3">
    <source>
        <dbReference type="Proteomes" id="UP000185003"/>
    </source>
</evidence>
<sequence length="155" mass="17166">MNKYKTEVKWALIFSAMAIAWAFIGKLSGMTDSRIDKLQLFNSLVLIPGFIIYLLALLDKKKQGPQTYKQGLISGLVLTLFVTILGTLTTFISTRLISPELFPNIIRYMVNTGQMSPEQAAQQFNLSTFIITGLIAGPVTGLIFSLVAAAFTRRK</sequence>
<dbReference type="Pfam" id="PF13858">
    <property type="entry name" value="DUF4199"/>
    <property type="match status" value="1"/>
</dbReference>
<feature type="transmembrane region" description="Helical" evidence="1">
    <location>
        <begin position="70"/>
        <end position="92"/>
    </location>
</feature>
<gene>
    <name evidence="2" type="ORF">SAMN04488055_2542</name>
</gene>
<evidence type="ECO:0008006" key="4">
    <source>
        <dbReference type="Google" id="ProtNLM"/>
    </source>
</evidence>
<protein>
    <recommendedName>
        <fullName evidence="4">DUF4199 domain-containing protein</fullName>
    </recommendedName>
</protein>
<reference evidence="2 3" key="1">
    <citation type="submission" date="2016-11" db="EMBL/GenBank/DDBJ databases">
        <authorList>
            <person name="Jaros S."/>
            <person name="Januszkiewicz K."/>
            <person name="Wedrychowicz H."/>
        </authorList>
    </citation>
    <scope>NUCLEOTIDE SEQUENCE [LARGE SCALE GENOMIC DNA]</scope>
    <source>
        <strain evidence="2 3">DSM 24787</strain>
    </source>
</reference>
<dbReference type="EMBL" id="FSRA01000001">
    <property type="protein sequence ID" value="SIO01721.1"/>
    <property type="molecule type" value="Genomic_DNA"/>
</dbReference>
<evidence type="ECO:0000256" key="1">
    <source>
        <dbReference type="SAM" id="Phobius"/>
    </source>
</evidence>
<dbReference type="RefSeq" id="WP_074239594.1">
    <property type="nucleotide sequence ID" value="NZ_FSRA01000001.1"/>
</dbReference>